<gene>
    <name evidence="4" type="ORF">DYB26_003654</name>
    <name evidence="3" type="ORF">DYB30_003748</name>
    <name evidence="2" type="ORF">DYB38_005124</name>
</gene>
<evidence type="ECO:0000313" key="3">
    <source>
        <dbReference type="EMBL" id="RHY42962.1"/>
    </source>
</evidence>
<dbReference type="AlphaFoldDB" id="A0A397CG29"/>
<dbReference type="PANTHER" id="PTHR37524:SF2">
    <property type="entry name" value="RIBOSOMAL RNA METHYLTRANSFERASE FTSJ DOMAIN-CONTAINING PROTEIN"/>
    <property type="match status" value="1"/>
</dbReference>
<evidence type="ECO:0000259" key="1">
    <source>
        <dbReference type="Pfam" id="PF01728"/>
    </source>
</evidence>
<feature type="domain" description="Ribosomal RNA methyltransferase FtsJ" evidence="1">
    <location>
        <begin position="192"/>
        <end position="285"/>
    </location>
</feature>
<dbReference type="VEuPathDB" id="FungiDB:H257_06048"/>
<dbReference type="Proteomes" id="UP000266643">
    <property type="component" value="Unassembled WGS sequence"/>
</dbReference>
<dbReference type="InterPro" id="IPR002877">
    <property type="entry name" value="RNA_MeTrfase_FtsJ_dom"/>
</dbReference>
<name>A0A397CG29_APHAT</name>
<accession>A0A397CG29</accession>
<dbReference type="EMBL" id="QUTF01013248">
    <property type="protein sequence ID" value="RHZ18834.1"/>
    <property type="molecule type" value="Genomic_DNA"/>
</dbReference>
<proteinExistence type="predicted"/>
<organism evidence="2 5">
    <name type="scientific">Aphanomyces astaci</name>
    <name type="common">Crayfish plague agent</name>
    <dbReference type="NCBI Taxonomy" id="112090"/>
    <lineage>
        <taxon>Eukaryota</taxon>
        <taxon>Sar</taxon>
        <taxon>Stramenopiles</taxon>
        <taxon>Oomycota</taxon>
        <taxon>Saprolegniomycetes</taxon>
        <taxon>Saprolegniales</taxon>
        <taxon>Verrucalvaceae</taxon>
        <taxon>Aphanomyces</taxon>
    </lineage>
</organism>
<evidence type="ECO:0000313" key="2">
    <source>
        <dbReference type="EMBL" id="RHY41477.1"/>
    </source>
</evidence>
<comment type="caution">
    <text evidence="2">The sequence shown here is derived from an EMBL/GenBank/DDBJ whole genome shotgun (WGS) entry which is preliminary data.</text>
</comment>
<reference evidence="5 6" key="1">
    <citation type="submission" date="2018-08" db="EMBL/GenBank/DDBJ databases">
        <title>Aphanomyces genome sequencing and annotation.</title>
        <authorList>
            <person name="Minardi D."/>
            <person name="Oidtmann B."/>
            <person name="Van Der Giezen M."/>
            <person name="Studholme D.J."/>
        </authorList>
    </citation>
    <scope>NUCLEOTIDE SEQUENCE [LARGE SCALE GENOMIC DNA]</scope>
    <source>
        <strain evidence="3 6">D2</strain>
        <strain evidence="4 7">FDL457</strain>
        <strain evidence="2 5">SA</strain>
    </source>
</reference>
<evidence type="ECO:0000313" key="4">
    <source>
        <dbReference type="EMBL" id="RHZ18834.1"/>
    </source>
</evidence>
<dbReference type="InterPro" id="IPR029063">
    <property type="entry name" value="SAM-dependent_MTases_sf"/>
</dbReference>
<dbReference type="SUPFAM" id="SSF53335">
    <property type="entry name" value="S-adenosyl-L-methionine-dependent methyltransferases"/>
    <property type="match status" value="1"/>
</dbReference>
<dbReference type="Proteomes" id="UP000265716">
    <property type="component" value="Unassembled WGS sequence"/>
</dbReference>
<dbReference type="Gene3D" id="3.40.50.150">
    <property type="entry name" value="Vaccinia Virus protein VP39"/>
    <property type="match status" value="1"/>
</dbReference>
<dbReference type="GO" id="GO:0032259">
    <property type="term" value="P:methylation"/>
    <property type="evidence" value="ECO:0007669"/>
    <property type="project" value="InterPro"/>
</dbReference>
<dbReference type="CDD" id="cd02440">
    <property type="entry name" value="AdoMet_MTases"/>
    <property type="match status" value="1"/>
</dbReference>
<evidence type="ECO:0000313" key="5">
    <source>
        <dbReference type="Proteomes" id="UP000265716"/>
    </source>
</evidence>
<sequence length="361" mass="39429">MAIACRPDKHLVVVHVEATQVERFRSKLMTAGNTTHGGGLEVVVIDSPLLFVQCDGLDTKDSVEDLCSRGRIAAHRVYTITSMCHDPAWIPQSALLTSHQRSSVFRVVAYPSHLQNKLVQLLHDYGYATHPRQHSHELHVVSSALAGPSFYYGVSAARTKSTRDPTTAMERPSSCMAISPEVSPSLHSQVPCRAYFKLQEACRGGSVSLLPPRGYFRALDIGASPGGWTEFLSSSGASCVVAVDPGMLTIPVDGVSIIHLNMLVEAAHPILATMDKFHVCVCDINVRPRSMAKLVRSVMAFLHPHAKVILTLKLGRRPTEAAVQLAVQDVQTELGQAFGAYDVRWLHANTINERTLVTELL</sequence>
<dbReference type="PANTHER" id="PTHR37524">
    <property type="entry name" value="RIBOSOMAL RNA LARGE SUBUNIT METHYLTRANSFERASE M"/>
    <property type="match status" value="1"/>
</dbReference>
<evidence type="ECO:0000313" key="6">
    <source>
        <dbReference type="Proteomes" id="UP000266643"/>
    </source>
</evidence>
<dbReference type="Proteomes" id="UP000286510">
    <property type="component" value="Unassembled WGS sequence"/>
</dbReference>
<dbReference type="EMBL" id="QUTC01009423">
    <property type="protein sequence ID" value="RHY41477.1"/>
    <property type="molecule type" value="Genomic_DNA"/>
</dbReference>
<dbReference type="Pfam" id="PF01728">
    <property type="entry name" value="FtsJ"/>
    <property type="match status" value="1"/>
</dbReference>
<protein>
    <recommendedName>
        <fullName evidence="1">Ribosomal RNA methyltransferase FtsJ domain-containing protein</fullName>
    </recommendedName>
</protein>
<dbReference type="EMBL" id="QUTD01009390">
    <property type="protein sequence ID" value="RHY42962.1"/>
    <property type="molecule type" value="Genomic_DNA"/>
</dbReference>
<evidence type="ECO:0000313" key="7">
    <source>
        <dbReference type="Proteomes" id="UP000286510"/>
    </source>
</evidence>
<dbReference type="GO" id="GO:0008168">
    <property type="term" value="F:methyltransferase activity"/>
    <property type="evidence" value="ECO:0007669"/>
    <property type="project" value="InterPro"/>
</dbReference>